<dbReference type="eggNOG" id="COG5266">
    <property type="taxonomic scope" value="Bacteria"/>
</dbReference>
<dbReference type="EMBL" id="CP000251">
    <property type="protein sequence ID" value="ABC80272.1"/>
    <property type="molecule type" value="Genomic_DNA"/>
</dbReference>
<evidence type="ECO:0000313" key="3">
    <source>
        <dbReference type="EMBL" id="ABC80272.1"/>
    </source>
</evidence>
<organism evidence="3 4">
    <name type="scientific">Anaeromyxobacter dehalogenans (strain 2CP-C)</name>
    <dbReference type="NCBI Taxonomy" id="290397"/>
    <lineage>
        <taxon>Bacteria</taxon>
        <taxon>Pseudomonadati</taxon>
        <taxon>Myxococcota</taxon>
        <taxon>Myxococcia</taxon>
        <taxon>Myxococcales</taxon>
        <taxon>Cystobacterineae</taxon>
        <taxon>Anaeromyxobacteraceae</taxon>
        <taxon>Anaeromyxobacter</taxon>
    </lineage>
</organism>
<dbReference type="RefSeq" id="WP_011419555.1">
    <property type="nucleotide sequence ID" value="NC_007760.1"/>
</dbReference>
<keyword evidence="1" id="KW-0812">Transmembrane</keyword>
<feature type="signal peptide" evidence="2">
    <location>
        <begin position="1"/>
        <end position="19"/>
    </location>
</feature>
<sequence>MRAVLALLPLLLVPAAARGHEVLHELVPGHAAGLRVYESDGEPLADRAYELWSPSDARTPWQSGRTDRAGWIAFVPDAPGAWRVKVVDPGGHGLDTTVQVAGAQAVPAGPPPAGAGFALRPLVGAAVIAAIFAALFVYQRRRGARP</sequence>
<dbReference type="OrthoDB" id="9815598at2"/>
<dbReference type="KEGG" id="ade:Adeh_0496"/>
<accession>Q2IN88</accession>
<dbReference type="AlphaFoldDB" id="Q2IN88"/>
<evidence type="ECO:0000313" key="4">
    <source>
        <dbReference type="Proteomes" id="UP000001935"/>
    </source>
</evidence>
<dbReference type="STRING" id="290397.Adeh_0496"/>
<proteinExistence type="predicted"/>
<protein>
    <submittedName>
        <fullName evidence="3">Uncharacterized protein</fullName>
    </submittedName>
</protein>
<gene>
    <name evidence="3" type="ordered locus">Adeh_0496</name>
</gene>
<evidence type="ECO:0000256" key="2">
    <source>
        <dbReference type="SAM" id="SignalP"/>
    </source>
</evidence>
<reference evidence="3 4" key="1">
    <citation type="submission" date="2006-01" db="EMBL/GenBank/DDBJ databases">
        <title>Complete sequence of Anaeromyxobacter dehalogenans 2CP-C.</title>
        <authorList>
            <consortium name="US DOE Joint Genome Institute"/>
            <person name="Copeland A."/>
            <person name="Lucas S."/>
            <person name="Lapidus A."/>
            <person name="Barry K."/>
            <person name="Detter J.C."/>
            <person name="Glavina T."/>
            <person name="Hammon N."/>
            <person name="Israni S."/>
            <person name="Pitluck S."/>
            <person name="Brettin T."/>
            <person name="Bruce D."/>
            <person name="Han C."/>
            <person name="Tapia R."/>
            <person name="Gilna P."/>
            <person name="Kiss H."/>
            <person name="Schmutz J."/>
            <person name="Larimer F."/>
            <person name="Land M."/>
            <person name="Kyrpides N."/>
            <person name="Anderson I."/>
            <person name="Sanford R.A."/>
            <person name="Ritalahti K.M."/>
            <person name="Thomas H.S."/>
            <person name="Kirby J.R."/>
            <person name="Zhulin I.B."/>
            <person name="Loeffler F.E."/>
            <person name="Richardson P."/>
        </authorList>
    </citation>
    <scope>NUCLEOTIDE SEQUENCE [LARGE SCALE GENOMIC DNA]</scope>
    <source>
        <strain evidence="3 4">2CP-C</strain>
    </source>
</reference>
<name>Q2IN88_ANADE</name>
<dbReference type="Proteomes" id="UP000001935">
    <property type="component" value="Chromosome"/>
</dbReference>
<dbReference type="HOGENOM" id="CLU_105325_1_1_7"/>
<keyword evidence="1" id="KW-1133">Transmembrane helix</keyword>
<evidence type="ECO:0000256" key="1">
    <source>
        <dbReference type="SAM" id="Phobius"/>
    </source>
</evidence>
<feature type="chain" id="PRO_5004209790" evidence="2">
    <location>
        <begin position="20"/>
        <end position="146"/>
    </location>
</feature>
<keyword evidence="2" id="KW-0732">Signal</keyword>
<keyword evidence="1" id="KW-0472">Membrane</keyword>
<feature type="transmembrane region" description="Helical" evidence="1">
    <location>
        <begin position="117"/>
        <end position="138"/>
    </location>
</feature>